<dbReference type="EMBL" id="CACVKT020006198">
    <property type="protein sequence ID" value="CAC5400293.1"/>
    <property type="molecule type" value="Genomic_DNA"/>
</dbReference>
<organism evidence="8 9">
    <name type="scientific">Mytilus coruscus</name>
    <name type="common">Sea mussel</name>
    <dbReference type="NCBI Taxonomy" id="42192"/>
    <lineage>
        <taxon>Eukaryota</taxon>
        <taxon>Metazoa</taxon>
        <taxon>Spiralia</taxon>
        <taxon>Lophotrochozoa</taxon>
        <taxon>Mollusca</taxon>
        <taxon>Bivalvia</taxon>
        <taxon>Autobranchia</taxon>
        <taxon>Pteriomorphia</taxon>
        <taxon>Mytilida</taxon>
        <taxon>Mytiloidea</taxon>
        <taxon>Mytilidae</taxon>
        <taxon>Mytilinae</taxon>
        <taxon>Mytilus</taxon>
    </lineage>
</organism>
<dbReference type="Pfam" id="PF00965">
    <property type="entry name" value="TIMP"/>
    <property type="match status" value="1"/>
</dbReference>
<keyword evidence="4" id="KW-0479">Metal-binding</keyword>
<dbReference type="Gene3D" id="2.40.50.120">
    <property type="match status" value="1"/>
</dbReference>
<dbReference type="InterPro" id="IPR001820">
    <property type="entry name" value="TIMP"/>
</dbReference>
<dbReference type="SUPFAM" id="SSF50242">
    <property type="entry name" value="TIMP-like"/>
    <property type="match status" value="1"/>
</dbReference>
<dbReference type="InterPro" id="IPR008993">
    <property type="entry name" value="TIMP-like_OB-fold"/>
</dbReference>
<feature type="disulfide bond" evidence="5">
    <location>
        <begin position="53"/>
        <end position="143"/>
    </location>
</feature>
<dbReference type="AlphaFoldDB" id="A0A6J8CUX0"/>
<dbReference type="PANTHER" id="PTHR11844:SF25">
    <property type="entry name" value="NTR DOMAIN-CONTAINING PROTEIN"/>
    <property type="match status" value="1"/>
</dbReference>
<accession>A0A6J8CUX0</accession>
<name>A0A6J8CUX0_MYTCO</name>
<dbReference type="OrthoDB" id="6115536at2759"/>
<gene>
    <name evidence="8" type="ORF">MCOR_34486</name>
</gene>
<evidence type="ECO:0000259" key="7">
    <source>
        <dbReference type="PROSITE" id="PS50189"/>
    </source>
</evidence>
<evidence type="ECO:0000256" key="1">
    <source>
        <dbReference type="ARBA" id="ARBA00004613"/>
    </source>
</evidence>
<dbReference type="GO" id="GO:0051045">
    <property type="term" value="P:negative regulation of membrane protein ectodomain proteolysis"/>
    <property type="evidence" value="ECO:0007669"/>
    <property type="project" value="TreeGrafter"/>
</dbReference>
<evidence type="ECO:0000256" key="2">
    <source>
        <dbReference type="ARBA" id="ARBA00022525"/>
    </source>
</evidence>
<keyword evidence="6" id="KW-1133">Transmembrane helix</keyword>
<dbReference type="GO" id="GO:0002020">
    <property type="term" value="F:protease binding"/>
    <property type="evidence" value="ECO:0007669"/>
    <property type="project" value="TreeGrafter"/>
</dbReference>
<keyword evidence="3 5" id="KW-1015">Disulfide bond</keyword>
<sequence length="168" mass="19240">MGNNLQQCTNQLNISNRNIFLFNNLRITMKLTIVPIVCVVLINFISEAYGCTCLRRTDQERFCTATFVSRGKVTGIKSLNGDEIEYTVAVNYNFKIKVPNTLKVRTNRISAACGVNLDKGVEYLISGTVRKSKYRVTYETNSCMWNQKWQSIRSDTRKKLLRGQFNSC</sequence>
<reference evidence="8 9" key="1">
    <citation type="submission" date="2020-06" db="EMBL/GenBank/DDBJ databases">
        <authorList>
            <person name="Li R."/>
            <person name="Bekaert M."/>
        </authorList>
    </citation>
    <scope>NUCLEOTIDE SEQUENCE [LARGE SCALE GENOMIC DNA]</scope>
    <source>
        <strain evidence="9">wild</strain>
    </source>
</reference>
<evidence type="ECO:0000256" key="6">
    <source>
        <dbReference type="SAM" id="Phobius"/>
    </source>
</evidence>
<keyword evidence="2" id="KW-0964">Secreted</keyword>
<evidence type="ECO:0000313" key="9">
    <source>
        <dbReference type="Proteomes" id="UP000507470"/>
    </source>
</evidence>
<keyword evidence="9" id="KW-1185">Reference proteome</keyword>
<evidence type="ECO:0000256" key="4">
    <source>
        <dbReference type="PIRSR" id="PIRSR601820-1"/>
    </source>
</evidence>
<proteinExistence type="predicted"/>
<feature type="binding site" evidence="4">
    <location>
        <position position="51"/>
    </location>
    <ligand>
        <name>Zn(2+)</name>
        <dbReference type="ChEBI" id="CHEBI:29105"/>
        <note>ligand shared with metalloproteinase partner</note>
    </ligand>
</feature>
<evidence type="ECO:0000313" key="8">
    <source>
        <dbReference type="EMBL" id="CAC5400293.1"/>
    </source>
</evidence>
<keyword evidence="6" id="KW-0812">Transmembrane</keyword>
<dbReference type="GO" id="GO:0046872">
    <property type="term" value="F:metal ion binding"/>
    <property type="evidence" value="ECO:0007669"/>
    <property type="project" value="UniProtKB-KW"/>
</dbReference>
<feature type="transmembrane region" description="Helical" evidence="6">
    <location>
        <begin position="27"/>
        <end position="46"/>
    </location>
</feature>
<dbReference type="PROSITE" id="PS50189">
    <property type="entry name" value="NTR"/>
    <property type="match status" value="1"/>
</dbReference>
<dbReference type="PANTHER" id="PTHR11844">
    <property type="entry name" value="METALLOPROTEASE INHIBITOR"/>
    <property type="match status" value="1"/>
</dbReference>
<dbReference type="GO" id="GO:0005615">
    <property type="term" value="C:extracellular space"/>
    <property type="evidence" value="ECO:0007669"/>
    <property type="project" value="TreeGrafter"/>
</dbReference>
<evidence type="ECO:0000256" key="5">
    <source>
        <dbReference type="PIRSR" id="PIRSR601820-3"/>
    </source>
</evidence>
<dbReference type="GO" id="GO:0008191">
    <property type="term" value="F:metalloendopeptidase inhibitor activity"/>
    <property type="evidence" value="ECO:0007669"/>
    <property type="project" value="InterPro"/>
</dbReference>
<keyword evidence="4" id="KW-0862">Zinc</keyword>
<dbReference type="InterPro" id="IPR001134">
    <property type="entry name" value="Netrin_domain"/>
</dbReference>
<dbReference type="GO" id="GO:0031012">
    <property type="term" value="C:extracellular matrix"/>
    <property type="evidence" value="ECO:0007669"/>
    <property type="project" value="TreeGrafter"/>
</dbReference>
<protein>
    <recommendedName>
        <fullName evidence="7">NTR domain-containing protein</fullName>
    </recommendedName>
</protein>
<feature type="domain" description="NTR" evidence="7">
    <location>
        <begin position="51"/>
        <end position="168"/>
    </location>
</feature>
<keyword evidence="6" id="KW-0472">Membrane</keyword>
<comment type="subcellular location">
    <subcellularLocation>
        <location evidence="1">Secreted</location>
    </subcellularLocation>
</comment>
<dbReference type="Proteomes" id="UP000507470">
    <property type="component" value="Unassembled WGS sequence"/>
</dbReference>
<evidence type="ECO:0000256" key="3">
    <source>
        <dbReference type="ARBA" id="ARBA00023157"/>
    </source>
</evidence>
<feature type="disulfide bond" evidence="5">
    <location>
        <begin position="51"/>
        <end position="113"/>
    </location>
</feature>